<proteinExistence type="predicted"/>
<dbReference type="EMBL" id="QWGR01000037">
    <property type="protein sequence ID" value="RIJ45289.1"/>
    <property type="molecule type" value="Genomic_DNA"/>
</dbReference>
<organism evidence="1 2">
    <name type="scientific">Maribellus luteus</name>
    <dbReference type="NCBI Taxonomy" id="2305463"/>
    <lineage>
        <taxon>Bacteria</taxon>
        <taxon>Pseudomonadati</taxon>
        <taxon>Bacteroidota</taxon>
        <taxon>Bacteroidia</taxon>
        <taxon>Marinilabiliales</taxon>
        <taxon>Prolixibacteraceae</taxon>
        <taxon>Maribellus</taxon>
    </lineage>
</organism>
<comment type="caution">
    <text evidence="1">The sequence shown here is derived from an EMBL/GenBank/DDBJ whole genome shotgun (WGS) entry which is preliminary data.</text>
</comment>
<keyword evidence="2" id="KW-1185">Reference proteome</keyword>
<protein>
    <submittedName>
        <fullName evidence="1">Uncharacterized protein</fullName>
    </submittedName>
</protein>
<evidence type="ECO:0000313" key="2">
    <source>
        <dbReference type="Proteomes" id="UP000265926"/>
    </source>
</evidence>
<gene>
    <name evidence="1" type="ORF">D1614_23540</name>
</gene>
<dbReference type="RefSeq" id="WP_119440447.1">
    <property type="nucleotide sequence ID" value="NZ_QWGR01000037.1"/>
</dbReference>
<dbReference type="OrthoDB" id="1377358at2"/>
<dbReference type="Proteomes" id="UP000265926">
    <property type="component" value="Unassembled WGS sequence"/>
</dbReference>
<accession>A0A399SQX2</accession>
<reference evidence="1 2" key="1">
    <citation type="submission" date="2018-08" db="EMBL/GenBank/DDBJ databases">
        <title>Pallidiluteibacterium maritimus gen. nov., sp. nov., isolated from coastal sediment.</title>
        <authorList>
            <person name="Zhou L.Y."/>
        </authorList>
    </citation>
    <scope>NUCLEOTIDE SEQUENCE [LARGE SCALE GENOMIC DNA]</scope>
    <source>
        <strain evidence="1 2">XSD2</strain>
    </source>
</reference>
<sequence length="241" mass="28714">MIINKDSCLYNLPAGLALKDLLILDSIRFTIELIEHNYLSLYKELETISFNFENENYTRNLIPVFNNCWSLIDNCQRLINQYKLLPSDNDHQLIKEISYITPLRNTFQHMDERINECLFEAEMPFYGVVSWEVKLTEGEMTQKFFLISSLYIPRGKLMHRVKKKENPKNILVDISLETFIRKGRKPNVKFEKIDVNITRLFNQIISLIKQFESKLDEVFMNQNATKTDWSKRRDIMLKINY</sequence>
<evidence type="ECO:0000313" key="1">
    <source>
        <dbReference type="EMBL" id="RIJ45289.1"/>
    </source>
</evidence>
<dbReference type="AlphaFoldDB" id="A0A399SQX2"/>
<name>A0A399SQX2_9BACT</name>